<organism evidence="2">
    <name type="scientific">uncultured Phycisphaerae bacterium</name>
    <dbReference type="NCBI Taxonomy" id="904963"/>
    <lineage>
        <taxon>Bacteria</taxon>
        <taxon>Pseudomonadati</taxon>
        <taxon>Planctomycetota</taxon>
        <taxon>Phycisphaerae</taxon>
        <taxon>environmental samples</taxon>
    </lineage>
</organism>
<sequence>MARQQAAQRPSGVGRNGTRPSAPIQFEPELAVRAIVFHLVDEGVAASVADESARAAVVRLRRAACRPSVEQWVWSEMTNPQRLEWLMEKTQTASRLISDEVSVLEPAARK</sequence>
<accession>A0A6J4PZA3</accession>
<evidence type="ECO:0000313" key="2">
    <source>
        <dbReference type="EMBL" id="CAA9423877.1"/>
    </source>
</evidence>
<proteinExistence type="predicted"/>
<dbReference type="AlphaFoldDB" id="A0A6J4PZA3"/>
<protein>
    <submittedName>
        <fullName evidence="2">Uncharacterized protein</fullName>
    </submittedName>
</protein>
<feature type="region of interest" description="Disordered" evidence="1">
    <location>
        <begin position="1"/>
        <end position="22"/>
    </location>
</feature>
<dbReference type="EMBL" id="CADCUQ010000701">
    <property type="protein sequence ID" value="CAA9423877.1"/>
    <property type="molecule type" value="Genomic_DNA"/>
</dbReference>
<evidence type="ECO:0000256" key="1">
    <source>
        <dbReference type="SAM" id="MobiDB-lite"/>
    </source>
</evidence>
<reference evidence="2" key="1">
    <citation type="submission" date="2020-02" db="EMBL/GenBank/DDBJ databases">
        <authorList>
            <person name="Meier V. D."/>
        </authorList>
    </citation>
    <scope>NUCLEOTIDE SEQUENCE</scope>
    <source>
        <strain evidence="2">AVDCRST_MAG64</strain>
    </source>
</reference>
<gene>
    <name evidence="2" type="ORF">AVDCRST_MAG64-3058</name>
</gene>
<name>A0A6J4PZA3_9BACT</name>